<proteinExistence type="predicted"/>
<feature type="transmembrane region" description="Helical" evidence="1">
    <location>
        <begin position="20"/>
        <end position="41"/>
    </location>
</feature>
<protein>
    <submittedName>
        <fullName evidence="2">Uncharacterized protein At4g22758 isoform X3</fullName>
    </submittedName>
</protein>
<keyword evidence="1" id="KW-0472">Membrane</keyword>
<sequence>MVAVKATMASGGRVCGVRLIIKAGSCLGLILVRTCALILFLL</sequence>
<keyword evidence="1" id="KW-1133">Transmembrane helix</keyword>
<reference evidence="2" key="1">
    <citation type="submission" date="2018-02" db="EMBL/GenBank/DDBJ databases">
        <title>Rhizophora mucronata_Transcriptome.</title>
        <authorList>
            <person name="Meera S.P."/>
            <person name="Sreeshan A."/>
            <person name="Augustine A."/>
        </authorList>
    </citation>
    <scope>NUCLEOTIDE SEQUENCE</scope>
    <source>
        <tissue evidence="2">Leaf</tissue>
    </source>
</reference>
<name>A0A2P2N7Q1_RHIMU</name>
<keyword evidence="1" id="KW-0812">Transmembrane</keyword>
<evidence type="ECO:0000256" key="1">
    <source>
        <dbReference type="SAM" id="Phobius"/>
    </source>
</evidence>
<dbReference type="EMBL" id="GGEC01058034">
    <property type="protein sequence ID" value="MBX38518.1"/>
    <property type="molecule type" value="Transcribed_RNA"/>
</dbReference>
<dbReference type="AlphaFoldDB" id="A0A2P2N7Q1"/>
<accession>A0A2P2N7Q1</accession>
<evidence type="ECO:0000313" key="2">
    <source>
        <dbReference type="EMBL" id="MBX38518.1"/>
    </source>
</evidence>
<organism evidence="2">
    <name type="scientific">Rhizophora mucronata</name>
    <name type="common">Asiatic mangrove</name>
    <dbReference type="NCBI Taxonomy" id="61149"/>
    <lineage>
        <taxon>Eukaryota</taxon>
        <taxon>Viridiplantae</taxon>
        <taxon>Streptophyta</taxon>
        <taxon>Embryophyta</taxon>
        <taxon>Tracheophyta</taxon>
        <taxon>Spermatophyta</taxon>
        <taxon>Magnoliopsida</taxon>
        <taxon>eudicotyledons</taxon>
        <taxon>Gunneridae</taxon>
        <taxon>Pentapetalae</taxon>
        <taxon>rosids</taxon>
        <taxon>fabids</taxon>
        <taxon>Malpighiales</taxon>
        <taxon>Rhizophoraceae</taxon>
        <taxon>Rhizophora</taxon>
    </lineage>
</organism>